<protein>
    <recommendedName>
        <fullName evidence="4">F-actin-capping protein subunit alpha</fullName>
    </recommendedName>
</protein>
<evidence type="ECO:0000313" key="5">
    <source>
        <dbReference type="Ensembl" id="ENSVKKP00000023729.1"/>
    </source>
</evidence>
<dbReference type="Gene3D" id="3.30.1140.60">
    <property type="entry name" value="F-actin capping protein, alpha subunit"/>
    <property type="match status" value="1"/>
</dbReference>
<dbReference type="PRINTS" id="PR00191">
    <property type="entry name" value="FACTINCAPA"/>
</dbReference>
<evidence type="ECO:0000313" key="6">
    <source>
        <dbReference type="Proteomes" id="UP000694545"/>
    </source>
</evidence>
<name>A0A8D2LMH4_VARKO</name>
<sequence length="271" mass="31846">GADLTVTSTITVAPPGEFRNVFEDLCLLVCDEHLMRFEAAQVCANHTRNNFTAVKVRGDYTLVSRFNDLGGNRFFDPQIKLSFRFDHLTARVDKVLLYKCIRKDNVELWRETLNVTLESYMKRHFYSGGCRVYRKTLRSSPFLVVCIESHQYEKFWNGLWKSEWIIAFTPPTTQITGKINLQIHYFEKANLHWTVSKVVKDSIHLINRTQFVLDLAKLIEAEDDKFQIGIMESLQVLSANIWRTLRRHLPITRTAIHWEKFFYFYRIGLEG</sequence>
<comment type="function">
    <text evidence="4">F-actin-capping proteins bind in a Ca(2+)-independent manner to the fast growing ends of actin filaments (barbed end) thereby blocking the exchange of subunits at these ends. Unlike other capping proteins (such as gelsolin and severin), these proteins do not sever actin filaments.</text>
</comment>
<accession>A0A8D2LMH4</accession>
<reference evidence="5" key="2">
    <citation type="submission" date="2025-09" db="UniProtKB">
        <authorList>
            <consortium name="Ensembl"/>
        </authorList>
    </citation>
    <scope>IDENTIFICATION</scope>
</reference>
<dbReference type="Proteomes" id="UP000694545">
    <property type="component" value="Unplaced"/>
</dbReference>
<evidence type="ECO:0000256" key="1">
    <source>
        <dbReference type="ARBA" id="ARBA00010479"/>
    </source>
</evidence>
<comment type="subunit">
    <text evidence="4">Heterodimer of an alpha and a beta subunit.</text>
</comment>
<dbReference type="InterPro" id="IPR002189">
    <property type="entry name" value="CapZ_alpha"/>
</dbReference>
<dbReference type="FunFam" id="3.90.1150.210:FF:000003">
    <property type="entry name" value="F-actin-capping protein subunit alpha"/>
    <property type="match status" value="1"/>
</dbReference>
<evidence type="ECO:0000256" key="2">
    <source>
        <dbReference type="ARBA" id="ARBA00022467"/>
    </source>
</evidence>
<dbReference type="InterPro" id="IPR042276">
    <property type="entry name" value="CapZ_alpha/beta_2"/>
</dbReference>
<dbReference type="OMA" id="HFPAGNC"/>
<keyword evidence="2 4" id="KW-0117">Actin capping</keyword>
<dbReference type="PANTHER" id="PTHR10653">
    <property type="entry name" value="F-ACTIN-CAPPING PROTEIN SUBUNIT ALPHA"/>
    <property type="match status" value="1"/>
</dbReference>
<dbReference type="PANTHER" id="PTHR10653:SF6">
    <property type="entry name" value="F-ACTIN-CAPPING PROTEIN SUBUNIT ALPHA-3"/>
    <property type="match status" value="1"/>
</dbReference>
<keyword evidence="3 4" id="KW-0009">Actin-binding</keyword>
<dbReference type="Ensembl" id="ENSVKKT00000024312.1">
    <property type="protein sequence ID" value="ENSVKKP00000023729.1"/>
    <property type="gene ID" value="ENSVKKG00000015666.1"/>
</dbReference>
<dbReference type="GO" id="GO:0030863">
    <property type="term" value="C:cortical cytoskeleton"/>
    <property type="evidence" value="ECO:0007669"/>
    <property type="project" value="TreeGrafter"/>
</dbReference>
<dbReference type="SUPFAM" id="SSF90096">
    <property type="entry name" value="Subunits of heterodimeric actin filament capping protein Capz"/>
    <property type="match status" value="1"/>
</dbReference>
<dbReference type="GO" id="GO:0051015">
    <property type="term" value="F:actin filament binding"/>
    <property type="evidence" value="ECO:0007669"/>
    <property type="project" value="TreeGrafter"/>
</dbReference>
<gene>
    <name evidence="5" type="primary">CAPZA3</name>
</gene>
<dbReference type="InterPro" id="IPR042489">
    <property type="entry name" value="CapZ_alpha_1"/>
</dbReference>
<keyword evidence="6" id="KW-1185">Reference proteome</keyword>
<reference evidence="5" key="1">
    <citation type="submission" date="2025-08" db="UniProtKB">
        <authorList>
            <consortium name="Ensembl"/>
        </authorList>
    </citation>
    <scope>IDENTIFICATION</scope>
</reference>
<dbReference type="GO" id="GO:0008290">
    <property type="term" value="C:F-actin capping protein complex"/>
    <property type="evidence" value="ECO:0007669"/>
    <property type="project" value="UniProtKB-UniRule"/>
</dbReference>
<evidence type="ECO:0000256" key="3">
    <source>
        <dbReference type="ARBA" id="ARBA00023203"/>
    </source>
</evidence>
<dbReference type="GO" id="GO:0030036">
    <property type="term" value="P:actin cytoskeleton organization"/>
    <property type="evidence" value="ECO:0007669"/>
    <property type="project" value="TreeGrafter"/>
</dbReference>
<organism evidence="5 6">
    <name type="scientific">Varanus komodoensis</name>
    <name type="common">Komodo dragon</name>
    <dbReference type="NCBI Taxonomy" id="61221"/>
    <lineage>
        <taxon>Eukaryota</taxon>
        <taxon>Metazoa</taxon>
        <taxon>Chordata</taxon>
        <taxon>Craniata</taxon>
        <taxon>Vertebrata</taxon>
        <taxon>Euteleostomi</taxon>
        <taxon>Lepidosauria</taxon>
        <taxon>Squamata</taxon>
        <taxon>Bifurcata</taxon>
        <taxon>Unidentata</taxon>
        <taxon>Episquamata</taxon>
        <taxon>Toxicofera</taxon>
        <taxon>Anguimorpha</taxon>
        <taxon>Paleoanguimorpha</taxon>
        <taxon>Varanoidea</taxon>
        <taxon>Varanidae</taxon>
        <taxon>Varanus</taxon>
    </lineage>
</organism>
<dbReference type="AlphaFoldDB" id="A0A8D2LMH4"/>
<proteinExistence type="inferred from homology"/>
<dbReference type="InterPro" id="IPR037282">
    <property type="entry name" value="CapZ_alpha/beta"/>
</dbReference>
<comment type="similarity">
    <text evidence="1 4">Belongs to the F-actin-capping protein alpha subunit family.</text>
</comment>
<dbReference type="Pfam" id="PF01267">
    <property type="entry name" value="F-actin_cap_A"/>
    <property type="match status" value="1"/>
</dbReference>
<dbReference type="Gene3D" id="3.90.1150.210">
    <property type="entry name" value="F-actin capping protein, beta subunit"/>
    <property type="match status" value="1"/>
</dbReference>
<evidence type="ECO:0000256" key="4">
    <source>
        <dbReference type="RuleBase" id="RU365077"/>
    </source>
</evidence>
<dbReference type="GO" id="GO:0051016">
    <property type="term" value="P:barbed-end actin filament capping"/>
    <property type="evidence" value="ECO:0007669"/>
    <property type="project" value="UniProtKB-UniRule"/>
</dbReference>